<keyword evidence="5" id="KW-1185">Reference proteome</keyword>
<dbReference type="PANTHER" id="PTHR10655">
    <property type="entry name" value="LYSOPHOSPHOLIPASE-RELATED"/>
    <property type="match status" value="1"/>
</dbReference>
<gene>
    <name evidence="4" type="ORF">CTA1_10719</name>
</gene>
<feature type="compositionally biased region" description="Low complexity" evidence="2">
    <location>
        <begin position="293"/>
        <end position="305"/>
    </location>
</feature>
<dbReference type="GO" id="GO:0052689">
    <property type="term" value="F:carboxylic ester hydrolase activity"/>
    <property type="evidence" value="ECO:0007669"/>
    <property type="project" value="TreeGrafter"/>
</dbReference>
<dbReference type="AlphaFoldDB" id="A0A4U6XL84"/>
<proteinExistence type="inferred from homology"/>
<accession>A0A4U6XL84</accession>
<organism evidence="4 5">
    <name type="scientific">Colletotrichum tanaceti</name>
    <dbReference type="NCBI Taxonomy" id="1306861"/>
    <lineage>
        <taxon>Eukaryota</taxon>
        <taxon>Fungi</taxon>
        <taxon>Dikarya</taxon>
        <taxon>Ascomycota</taxon>
        <taxon>Pezizomycotina</taxon>
        <taxon>Sordariomycetes</taxon>
        <taxon>Hypocreomycetidae</taxon>
        <taxon>Glomerellales</taxon>
        <taxon>Glomerellaceae</taxon>
        <taxon>Colletotrichum</taxon>
        <taxon>Colletotrichum destructivum species complex</taxon>
    </lineage>
</organism>
<feature type="compositionally biased region" description="Basic and acidic residues" evidence="2">
    <location>
        <begin position="277"/>
        <end position="290"/>
    </location>
</feature>
<dbReference type="Gene3D" id="3.40.50.1820">
    <property type="entry name" value="alpha/beta hydrolase"/>
    <property type="match status" value="1"/>
</dbReference>
<evidence type="ECO:0000256" key="2">
    <source>
        <dbReference type="SAM" id="MobiDB-lite"/>
    </source>
</evidence>
<dbReference type="EMBL" id="PJEX01000069">
    <property type="protein sequence ID" value="TKW56410.1"/>
    <property type="molecule type" value="Genomic_DNA"/>
</dbReference>
<feature type="region of interest" description="Disordered" evidence="2">
    <location>
        <begin position="277"/>
        <end position="310"/>
    </location>
</feature>
<feature type="domain" description="Phospholipase/carboxylesterase/thioesterase" evidence="3">
    <location>
        <begin position="117"/>
        <end position="269"/>
    </location>
</feature>
<evidence type="ECO:0000259" key="3">
    <source>
        <dbReference type="Pfam" id="PF02230"/>
    </source>
</evidence>
<dbReference type="Pfam" id="PF02230">
    <property type="entry name" value="Abhydrolase_2"/>
    <property type="match status" value="2"/>
</dbReference>
<comment type="similarity">
    <text evidence="1">Belongs to the AB hydrolase superfamily. AB hydrolase 2 family.</text>
</comment>
<protein>
    <submittedName>
        <fullName evidence="4">Acyl-protein thioesterase 1</fullName>
    </submittedName>
</protein>
<dbReference type="PANTHER" id="PTHR10655:SF64">
    <property type="entry name" value="PHOSPHOLIPASE_CARBOXYLESTERASE_THIOESTERASE DOMAIN-CONTAINING PROTEIN"/>
    <property type="match status" value="1"/>
</dbReference>
<feature type="domain" description="Phospholipase/carboxylesterase/thioesterase" evidence="3">
    <location>
        <begin position="341"/>
        <end position="399"/>
    </location>
</feature>
<dbReference type="GO" id="GO:0008474">
    <property type="term" value="F:palmitoyl-(protein) hydrolase activity"/>
    <property type="evidence" value="ECO:0007669"/>
    <property type="project" value="TreeGrafter"/>
</dbReference>
<dbReference type="SUPFAM" id="SSF53474">
    <property type="entry name" value="alpha/beta-Hydrolases"/>
    <property type="match status" value="1"/>
</dbReference>
<reference evidence="4 5" key="1">
    <citation type="journal article" date="2019" name="PLoS ONE">
        <title>Comparative genome analysis indicates high evolutionary potential of pathogenicity genes in Colletotrichum tanaceti.</title>
        <authorList>
            <person name="Lelwala R.V."/>
            <person name="Korhonen P.K."/>
            <person name="Young N.D."/>
            <person name="Scott J.B."/>
            <person name="Ades P.A."/>
            <person name="Gasser R.B."/>
            <person name="Taylor P.W.J."/>
        </authorList>
    </citation>
    <scope>NUCLEOTIDE SEQUENCE [LARGE SCALE GENOMIC DNA]</scope>
    <source>
        <strain evidence="4">BRIP57314</strain>
    </source>
</reference>
<evidence type="ECO:0000313" key="4">
    <source>
        <dbReference type="EMBL" id="TKW56410.1"/>
    </source>
</evidence>
<evidence type="ECO:0000313" key="5">
    <source>
        <dbReference type="Proteomes" id="UP000310108"/>
    </source>
</evidence>
<evidence type="ECO:0000256" key="1">
    <source>
        <dbReference type="ARBA" id="ARBA00006499"/>
    </source>
</evidence>
<dbReference type="OrthoDB" id="2418081at2759"/>
<dbReference type="GO" id="GO:0005737">
    <property type="term" value="C:cytoplasm"/>
    <property type="evidence" value="ECO:0007669"/>
    <property type="project" value="TreeGrafter"/>
</dbReference>
<dbReference type="InterPro" id="IPR050565">
    <property type="entry name" value="LYPA1-2/EST-like"/>
</dbReference>
<sequence>MHFEIEFPVRFATSLPGCQTSFVSYSTPYLHGSYPQLPNSVAKRRLGLGTVSAPNVGPLGPTPNFIRSHRNPATDFECSKLPSVTMPDDHDSEPTSGVTNEPRLPLHAFPSPTVIPPLKQPHLHSIIFLHGRGSSARIFAPPFLSTTVHGPTSGNFILREALPHTRFVIPTAPRSRATIYRRSIINQWYDGSGDWEEAVLGHARETIEFVHALIREEASRVGNTGSVFLGGFSQGCAAALLCLLLWEGDALGGFLGMCGMLPMAGIIEDTLRERHHAMDDKHEDTGRVEPDDNNFGSSSDGSPFGWNQDDPEANPLEQALRILWEEVDLPPHSFGSVPPFQKTPIFLGHGSRDDKVLLRHGQQACRILQLMGCNVQFKTYRELDHWYSKEMLQDVVKFLGGEGCHVRLGGCPGDYREGTKQELNSQVGPL</sequence>
<dbReference type="Proteomes" id="UP000310108">
    <property type="component" value="Unassembled WGS sequence"/>
</dbReference>
<dbReference type="InterPro" id="IPR029058">
    <property type="entry name" value="AB_hydrolase_fold"/>
</dbReference>
<dbReference type="InterPro" id="IPR003140">
    <property type="entry name" value="PLipase/COase/thioEstase"/>
</dbReference>
<name>A0A4U6XL84_9PEZI</name>
<dbReference type="STRING" id="1306861.A0A4U6XL84"/>
<comment type="caution">
    <text evidence="4">The sequence shown here is derived from an EMBL/GenBank/DDBJ whole genome shotgun (WGS) entry which is preliminary data.</text>
</comment>